<name>A0A1D1VSN1_RAMVA</name>
<keyword evidence="5 9" id="KW-0472">Membrane</keyword>
<feature type="transmembrane region" description="Helical" evidence="9">
    <location>
        <begin position="191"/>
        <end position="214"/>
    </location>
</feature>
<dbReference type="PANTHER" id="PTHR24241">
    <property type="entry name" value="NEUROPEPTIDE RECEPTOR-RELATED G-PROTEIN COUPLED RECEPTOR"/>
    <property type="match status" value="1"/>
</dbReference>
<keyword evidence="7" id="KW-0807">Transducer</keyword>
<evidence type="ECO:0000256" key="5">
    <source>
        <dbReference type="ARBA" id="ARBA00023136"/>
    </source>
</evidence>
<evidence type="ECO:0000259" key="10">
    <source>
        <dbReference type="PROSITE" id="PS50262"/>
    </source>
</evidence>
<keyword evidence="6 7" id="KW-0675">Receptor</keyword>
<dbReference type="CDD" id="cd00637">
    <property type="entry name" value="7tm_classA_rhodopsin-like"/>
    <property type="match status" value="1"/>
</dbReference>
<feature type="transmembrane region" description="Helical" evidence="9">
    <location>
        <begin position="282"/>
        <end position="302"/>
    </location>
</feature>
<dbReference type="GO" id="GO:0005886">
    <property type="term" value="C:plasma membrane"/>
    <property type="evidence" value="ECO:0007669"/>
    <property type="project" value="UniProtKB-SubCell"/>
</dbReference>
<feature type="transmembrane region" description="Helical" evidence="9">
    <location>
        <begin position="149"/>
        <end position="171"/>
    </location>
</feature>
<keyword evidence="4 9" id="KW-1133">Transmembrane helix</keyword>
<dbReference type="PROSITE" id="PS50262">
    <property type="entry name" value="G_PROTEIN_RECEP_F1_2"/>
    <property type="match status" value="1"/>
</dbReference>
<feature type="transmembrane region" description="Helical" evidence="9">
    <location>
        <begin position="67"/>
        <end position="95"/>
    </location>
</feature>
<accession>A0A1D1VSN1</accession>
<dbReference type="GO" id="GO:0004930">
    <property type="term" value="F:G protein-coupled receptor activity"/>
    <property type="evidence" value="ECO:0007669"/>
    <property type="project" value="UniProtKB-KW"/>
</dbReference>
<evidence type="ECO:0000256" key="3">
    <source>
        <dbReference type="ARBA" id="ARBA00022692"/>
    </source>
</evidence>
<comment type="subcellular location">
    <subcellularLocation>
        <location evidence="1">Cell membrane</location>
        <topology evidence="1">Multi-pass membrane protein</topology>
    </subcellularLocation>
</comment>
<feature type="transmembrane region" description="Helical" evidence="9">
    <location>
        <begin position="36"/>
        <end position="55"/>
    </location>
</feature>
<evidence type="ECO:0000256" key="2">
    <source>
        <dbReference type="ARBA" id="ARBA00022475"/>
    </source>
</evidence>
<gene>
    <name evidence="11" type="primary">RvY_13647-1</name>
    <name evidence="11" type="synonym">RvY_13647.1</name>
    <name evidence="11" type="ORF">RvY_13647</name>
</gene>
<dbReference type="AlphaFoldDB" id="A0A1D1VSN1"/>
<evidence type="ECO:0000256" key="8">
    <source>
        <dbReference type="SAM" id="Coils"/>
    </source>
</evidence>
<dbReference type="PRINTS" id="PR00237">
    <property type="entry name" value="GPCRRHODOPSN"/>
</dbReference>
<dbReference type="EMBL" id="BDGG01000009">
    <property type="protein sequence ID" value="GAV03183.1"/>
    <property type="molecule type" value="Genomic_DNA"/>
</dbReference>
<dbReference type="GO" id="GO:0042277">
    <property type="term" value="F:peptide binding"/>
    <property type="evidence" value="ECO:0007669"/>
    <property type="project" value="TreeGrafter"/>
</dbReference>
<dbReference type="STRING" id="947166.A0A1D1VSN1"/>
<feature type="transmembrane region" description="Helical" evidence="9">
    <location>
        <begin position="251"/>
        <end position="270"/>
    </location>
</feature>
<dbReference type="OrthoDB" id="6376512at2759"/>
<dbReference type="InterPro" id="IPR000276">
    <property type="entry name" value="GPCR_Rhodpsn"/>
</dbReference>
<keyword evidence="3 7" id="KW-0812">Transmembrane</keyword>
<evidence type="ECO:0000256" key="7">
    <source>
        <dbReference type="RuleBase" id="RU000688"/>
    </source>
</evidence>
<evidence type="ECO:0000313" key="12">
    <source>
        <dbReference type="Proteomes" id="UP000186922"/>
    </source>
</evidence>
<keyword evidence="7" id="KW-0297">G-protein coupled receptor</keyword>
<evidence type="ECO:0000256" key="6">
    <source>
        <dbReference type="ARBA" id="ARBA00023170"/>
    </source>
</evidence>
<feature type="domain" description="G-protein coupled receptors family 1 profile" evidence="10">
    <location>
        <begin position="49"/>
        <end position="303"/>
    </location>
</feature>
<evidence type="ECO:0000256" key="9">
    <source>
        <dbReference type="SAM" id="Phobius"/>
    </source>
</evidence>
<dbReference type="InterPro" id="IPR017452">
    <property type="entry name" value="GPCR_Rhodpsn_7TM"/>
</dbReference>
<dbReference type="Proteomes" id="UP000186922">
    <property type="component" value="Unassembled WGS sequence"/>
</dbReference>
<keyword evidence="12" id="KW-1185">Reference proteome</keyword>
<dbReference type="Pfam" id="PF00001">
    <property type="entry name" value="7tm_1"/>
    <property type="match status" value="1"/>
</dbReference>
<evidence type="ECO:0000256" key="4">
    <source>
        <dbReference type="ARBA" id="ARBA00022989"/>
    </source>
</evidence>
<evidence type="ECO:0000256" key="1">
    <source>
        <dbReference type="ARBA" id="ARBA00004651"/>
    </source>
</evidence>
<organism evidence="11 12">
    <name type="scientific">Ramazzottius varieornatus</name>
    <name type="common">Water bear</name>
    <name type="synonym">Tardigrade</name>
    <dbReference type="NCBI Taxonomy" id="947166"/>
    <lineage>
        <taxon>Eukaryota</taxon>
        <taxon>Metazoa</taxon>
        <taxon>Ecdysozoa</taxon>
        <taxon>Tardigrada</taxon>
        <taxon>Eutardigrada</taxon>
        <taxon>Parachela</taxon>
        <taxon>Hypsibioidea</taxon>
        <taxon>Ramazzottiidae</taxon>
        <taxon>Ramazzottius</taxon>
    </lineage>
</organism>
<comment type="caution">
    <text evidence="11">The sequence shown here is derived from an EMBL/GenBank/DDBJ whole genome shotgun (WGS) entry which is preliminary data.</text>
</comment>
<evidence type="ECO:0000313" key="11">
    <source>
        <dbReference type="EMBL" id="GAV03183.1"/>
    </source>
</evidence>
<feature type="transmembrane region" description="Helical" evidence="9">
    <location>
        <begin position="107"/>
        <end position="128"/>
    </location>
</feature>
<dbReference type="SUPFAM" id="SSF81321">
    <property type="entry name" value="Family A G protein-coupled receptor-like"/>
    <property type="match status" value="1"/>
</dbReference>
<reference evidence="11 12" key="1">
    <citation type="journal article" date="2016" name="Nat. Commun.">
        <title>Extremotolerant tardigrade genome and improved radiotolerance of human cultured cells by tardigrade-unique protein.</title>
        <authorList>
            <person name="Hashimoto T."/>
            <person name="Horikawa D.D."/>
            <person name="Saito Y."/>
            <person name="Kuwahara H."/>
            <person name="Kozuka-Hata H."/>
            <person name="Shin-I T."/>
            <person name="Minakuchi Y."/>
            <person name="Ohishi K."/>
            <person name="Motoyama A."/>
            <person name="Aizu T."/>
            <person name="Enomoto A."/>
            <person name="Kondo K."/>
            <person name="Tanaka S."/>
            <person name="Hara Y."/>
            <person name="Koshikawa S."/>
            <person name="Sagara H."/>
            <person name="Miura T."/>
            <person name="Yokobori S."/>
            <person name="Miyagawa K."/>
            <person name="Suzuki Y."/>
            <person name="Kubo T."/>
            <person name="Oyama M."/>
            <person name="Kohara Y."/>
            <person name="Fujiyama A."/>
            <person name="Arakawa K."/>
            <person name="Katayama T."/>
            <person name="Toyoda A."/>
            <person name="Kunieda T."/>
        </authorList>
    </citation>
    <scope>NUCLEOTIDE SEQUENCE [LARGE SCALE GENOMIC DNA]</scope>
    <source>
        <strain evidence="11 12">YOKOZUNA-1</strain>
    </source>
</reference>
<keyword evidence="8" id="KW-0175">Coiled coil</keyword>
<proteinExistence type="inferred from homology"/>
<dbReference type="PROSITE" id="PS00237">
    <property type="entry name" value="G_PROTEIN_RECEP_F1_1"/>
    <property type="match status" value="1"/>
</dbReference>
<sequence>MRNNFSEAVANYSALTTDFLSLVSVTDRADPSTTKAIVVGVITLFIILFNVLIICSMSASVHSHSMIGYFILSLAGADLATGVFLTPLSIFPALYGEWPYGPAVCKLTAYVEVTLWAVAIYTLGWISVDRYLAIRKPTRYEAIQTRIRCQCWVVFTWVTSIVLCSPTLFATNQVTFIASVDLCVLNLSSTLAYSITLLTLILGPTITTMCYCYYHVLKEMAELKRDIKDQEKEALTSTTENLYNPTHRMSFAIIVTFALGWLPWFALLAYERISQRKVGDIPYLHFACLWTGISGCCWRFPIYCLMSRRFRRCLAQFLWSLCVKCRIRKRLGDDDAASVD</sequence>
<dbReference type="PANTHER" id="PTHR24241:SF170">
    <property type="entry name" value="G-PROTEIN COUPLED RECEPTORS FAMILY 1 PROFILE DOMAIN-CONTAINING PROTEIN"/>
    <property type="match status" value="1"/>
</dbReference>
<dbReference type="Gene3D" id="1.20.1070.10">
    <property type="entry name" value="Rhodopsin 7-helix transmembrane proteins"/>
    <property type="match status" value="1"/>
</dbReference>
<dbReference type="GO" id="GO:0032870">
    <property type="term" value="P:cellular response to hormone stimulus"/>
    <property type="evidence" value="ECO:0007669"/>
    <property type="project" value="TreeGrafter"/>
</dbReference>
<keyword evidence="2" id="KW-1003">Cell membrane</keyword>
<comment type="similarity">
    <text evidence="7">Belongs to the G-protein coupled receptor 1 family.</text>
</comment>
<protein>
    <recommendedName>
        <fullName evidence="10">G-protein coupled receptors family 1 profile domain-containing protein</fullName>
    </recommendedName>
</protein>
<feature type="coiled-coil region" evidence="8">
    <location>
        <begin position="213"/>
        <end position="240"/>
    </location>
</feature>